<dbReference type="PRINTS" id="PR00081">
    <property type="entry name" value="GDHRDH"/>
</dbReference>
<dbReference type="GO" id="GO:0016491">
    <property type="term" value="F:oxidoreductase activity"/>
    <property type="evidence" value="ECO:0007669"/>
    <property type="project" value="UniProtKB-KW"/>
</dbReference>
<keyword evidence="1" id="KW-0560">Oxidoreductase</keyword>
<evidence type="ECO:0000313" key="3">
    <source>
        <dbReference type="EMBL" id="NEV11850.1"/>
    </source>
</evidence>
<protein>
    <submittedName>
        <fullName evidence="3">SDR family NAD(P)-dependent oxidoreductase</fullName>
    </submittedName>
</protein>
<evidence type="ECO:0000313" key="4">
    <source>
        <dbReference type="Proteomes" id="UP000471190"/>
    </source>
</evidence>
<organism evidence="3 4">
    <name type="scientific">Rhizobium tropici</name>
    <dbReference type="NCBI Taxonomy" id="398"/>
    <lineage>
        <taxon>Bacteria</taxon>
        <taxon>Pseudomonadati</taxon>
        <taxon>Pseudomonadota</taxon>
        <taxon>Alphaproteobacteria</taxon>
        <taxon>Hyphomicrobiales</taxon>
        <taxon>Rhizobiaceae</taxon>
        <taxon>Rhizobium/Agrobacterium group</taxon>
        <taxon>Rhizobium</taxon>
    </lineage>
</organism>
<dbReference type="SUPFAM" id="SSF51735">
    <property type="entry name" value="NAD(P)-binding Rossmann-fold domains"/>
    <property type="match status" value="1"/>
</dbReference>
<reference evidence="3 4" key="1">
    <citation type="submission" date="2020-02" db="EMBL/GenBank/DDBJ databases">
        <title>Draft genome sequence of Rhizobium tropici.</title>
        <authorList>
            <person name="Khayi S."/>
            <person name="Jemo M."/>
        </authorList>
    </citation>
    <scope>NUCLEOTIDE SEQUENCE [LARGE SCALE GENOMIC DNA]</scope>
    <source>
        <strain evidence="3 4">A12</strain>
    </source>
</reference>
<dbReference type="Pfam" id="PF00106">
    <property type="entry name" value="adh_short"/>
    <property type="match status" value="1"/>
</dbReference>
<dbReference type="AlphaFoldDB" id="A0A6P1C3S7"/>
<gene>
    <name evidence="3" type="ORF">GXW80_12710</name>
</gene>
<dbReference type="InterPro" id="IPR036291">
    <property type="entry name" value="NAD(P)-bd_dom_sf"/>
</dbReference>
<name>A0A6P1C3S7_RHITR</name>
<proteinExistence type="inferred from homology"/>
<evidence type="ECO:0000256" key="1">
    <source>
        <dbReference type="ARBA" id="ARBA00023002"/>
    </source>
</evidence>
<dbReference type="PANTHER" id="PTHR43157:SF31">
    <property type="entry name" value="PHOSPHATIDYLINOSITOL-GLYCAN BIOSYNTHESIS CLASS F PROTEIN"/>
    <property type="match status" value="1"/>
</dbReference>
<comment type="caution">
    <text evidence="3">The sequence shown here is derived from an EMBL/GenBank/DDBJ whole genome shotgun (WGS) entry which is preliminary data.</text>
</comment>
<evidence type="ECO:0000256" key="2">
    <source>
        <dbReference type="RuleBase" id="RU000363"/>
    </source>
</evidence>
<dbReference type="PANTHER" id="PTHR43157">
    <property type="entry name" value="PHOSPHATIDYLINOSITOL-GLYCAN BIOSYNTHESIS CLASS F PROTEIN-RELATED"/>
    <property type="match status" value="1"/>
</dbReference>
<dbReference type="InterPro" id="IPR002347">
    <property type="entry name" value="SDR_fam"/>
</dbReference>
<dbReference type="Gene3D" id="3.40.50.720">
    <property type="entry name" value="NAD(P)-binding Rossmann-like Domain"/>
    <property type="match status" value="1"/>
</dbReference>
<dbReference type="Proteomes" id="UP000471190">
    <property type="component" value="Unassembled WGS sequence"/>
</dbReference>
<accession>A0A6P1C3S7</accession>
<comment type="similarity">
    <text evidence="2">Belongs to the short-chain dehydrogenases/reductases (SDR) family.</text>
</comment>
<dbReference type="PRINTS" id="PR00080">
    <property type="entry name" value="SDRFAMILY"/>
</dbReference>
<dbReference type="RefSeq" id="WP_041677969.1">
    <property type="nucleotide sequence ID" value="NZ_JAADZA010000011.1"/>
</dbReference>
<dbReference type="EMBL" id="JAADZA010000011">
    <property type="protein sequence ID" value="NEV11850.1"/>
    <property type="molecule type" value="Genomic_DNA"/>
</dbReference>
<sequence>MDMSSKTIMITGSTDGVGRRVAERLAAAGAGLIVHGRDKIRAEELVSRIQDEGGKATYYLADLSSLEEVRTLADAIERDYDRLDVLINNAGIGTSGDGTGRQLSLDGYELRFAANYLAGFLLTRRLLPLLKASTPARIVNVSSVGQQPIDFADVMLTRGYSGVRAYCQSKLAQIMFTFDLAEELASSGVTANCLHPATYMDTTMVRQAGVAPLSTVEQGADAILNLAAGTAVEGHTGLYYDGLRPSRASAQAYDATARSNLRTLSQSLTGLV</sequence>